<proteinExistence type="predicted"/>
<sequence>MNLINASYVRNEYNTTLTATTRKTIAAAAAAAAYIAVVAFTSANGTDFMPINRIMDELRPSEKLACDYKCYVMLKLLKMLNLLKTFENKQMERAINVHHNLVLNFISPHLSRLMLSQLNENI</sequence>
<accession>A0A1A9ZRG7</accession>
<keyword evidence="3" id="KW-1185">Reference proteome</keyword>
<feature type="transmembrane region" description="Helical" evidence="1">
    <location>
        <begin position="25"/>
        <end position="45"/>
    </location>
</feature>
<dbReference type="Proteomes" id="UP000092445">
    <property type="component" value="Unassembled WGS sequence"/>
</dbReference>
<dbReference type="EnsemblMetazoa" id="GPAI022661-RA">
    <property type="protein sequence ID" value="GPAI022661-PA"/>
    <property type="gene ID" value="GPAI022661"/>
</dbReference>
<protein>
    <submittedName>
        <fullName evidence="2">Uncharacterized protein</fullName>
    </submittedName>
</protein>
<reference evidence="2" key="2">
    <citation type="submission" date="2020-05" db="UniProtKB">
        <authorList>
            <consortium name="EnsemblMetazoa"/>
        </authorList>
    </citation>
    <scope>IDENTIFICATION</scope>
    <source>
        <strain evidence="2">IAEA</strain>
    </source>
</reference>
<reference evidence="3" key="1">
    <citation type="submission" date="2014-03" db="EMBL/GenBank/DDBJ databases">
        <authorList>
            <person name="Aksoy S."/>
            <person name="Warren W."/>
            <person name="Wilson R.K."/>
        </authorList>
    </citation>
    <scope>NUCLEOTIDE SEQUENCE [LARGE SCALE GENOMIC DNA]</scope>
    <source>
        <strain evidence="3">IAEA</strain>
    </source>
</reference>
<name>A0A1A9ZRG7_GLOPL</name>
<keyword evidence="1" id="KW-1133">Transmembrane helix</keyword>
<evidence type="ECO:0000313" key="3">
    <source>
        <dbReference type="Proteomes" id="UP000092445"/>
    </source>
</evidence>
<dbReference type="VEuPathDB" id="VectorBase:GPAI022661"/>
<organism evidence="2 3">
    <name type="scientific">Glossina pallidipes</name>
    <name type="common">Tsetse fly</name>
    <dbReference type="NCBI Taxonomy" id="7398"/>
    <lineage>
        <taxon>Eukaryota</taxon>
        <taxon>Metazoa</taxon>
        <taxon>Ecdysozoa</taxon>
        <taxon>Arthropoda</taxon>
        <taxon>Hexapoda</taxon>
        <taxon>Insecta</taxon>
        <taxon>Pterygota</taxon>
        <taxon>Neoptera</taxon>
        <taxon>Endopterygota</taxon>
        <taxon>Diptera</taxon>
        <taxon>Brachycera</taxon>
        <taxon>Muscomorpha</taxon>
        <taxon>Hippoboscoidea</taxon>
        <taxon>Glossinidae</taxon>
        <taxon>Glossina</taxon>
    </lineage>
</organism>
<dbReference type="AlphaFoldDB" id="A0A1A9ZRG7"/>
<evidence type="ECO:0000313" key="2">
    <source>
        <dbReference type="EnsemblMetazoa" id="GPAI022661-PA"/>
    </source>
</evidence>
<keyword evidence="1" id="KW-0472">Membrane</keyword>
<keyword evidence="1" id="KW-0812">Transmembrane</keyword>
<evidence type="ECO:0000256" key="1">
    <source>
        <dbReference type="SAM" id="Phobius"/>
    </source>
</evidence>